<proteinExistence type="predicted"/>
<dbReference type="AlphaFoldDB" id="A0A1M4ZAX2"/>
<sequence>MIYINSIADMIEFIRACDKYELDCASSINFRMPNYEISPKEFLEFADIDLRDTTVKGKVGAVSNLKRALDCQLDMFFEAINIKSIFDSKNLKFSKKIQFLSDIGMLLTKSMNKLNTIRNRMEHNYLVPTIEDLEVYYEMVWNVIEIINLNVHIMKMGEIRYEASAGQEKFYIVNGYDISKRSFWFKITQRKTRDTNSIIKSLYKQDDYTEYVRAFQVFRCNIGFSESENAKEYKKRLKEISLIDI</sequence>
<protein>
    <submittedName>
        <fullName evidence="1">Uncharacterized protein</fullName>
    </submittedName>
</protein>
<evidence type="ECO:0000313" key="1">
    <source>
        <dbReference type="EMBL" id="SHF15108.1"/>
    </source>
</evidence>
<name>A0A1M4ZAX2_9CLOT</name>
<dbReference type="Proteomes" id="UP000184245">
    <property type="component" value="Unassembled WGS sequence"/>
</dbReference>
<keyword evidence="2" id="KW-1185">Reference proteome</keyword>
<accession>A0A1M4ZAX2</accession>
<dbReference type="STRING" id="1122155.SAMN02745158_02699"/>
<dbReference type="EMBL" id="FQVI01000014">
    <property type="protein sequence ID" value="SHF15108.1"/>
    <property type="molecule type" value="Genomic_DNA"/>
</dbReference>
<organism evidence="1 2">
    <name type="scientific">Lactonifactor longoviformis DSM 17459</name>
    <dbReference type="NCBI Taxonomy" id="1122155"/>
    <lineage>
        <taxon>Bacteria</taxon>
        <taxon>Bacillati</taxon>
        <taxon>Bacillota</taxon>
        <taxon>Clostridia</taxon>
        <taxon>Eubacteriales</taxon>
        <taxon>Clostridiaceae</taxon>
        <taxon>Lactonifactor</taxon>
    </lineage>
</organism>
<evidence type="ECO:0000313" key="2">
    <source>
        <dbReference type="Proteomes" id="UP000184245"/>
    </source>
</evidence>
<reference evidence="1 2" key="1">
    <citation type="submission" date="2016-11" db="EMBL/GenBank/DDBJ databases">
        <authorList>
            <person name="Jaros S."/>
            <person name="Januszkiewicz K."/>
            <person name="Wedrychowicz H."/>
        </authorList>
    </citation>
    <scope>NUCLEOTIDE SEQUENCE [LARGE SCALE GENOMIC DNA]</scope>
    <source>
        <strain evidence="1 2">DSM 17459</strain>
    </source>
</reference>
<gene>
    <name evidence="1" type="ORF">SAMN02745158_02699</name>
</gene>